<reference evidence="9 10" key="1">
    <citation type="submission" date="2011-10" db="EMBL/GenBank/DDBJ databases">
        <title>Metabolic and evolutionary patterns in the extreme acidophile Ferroplasma acidiphilum.</title>
        <authorList>
            <person name="Golyshina O.V."/>
            <person name="Kozyavkin S.A."/>
            <person name="Tatusov R.L."/>
            <person name="Slesarev A.I."/>
            <person name="Golyshin P.N."/>
        </authorList>
    </citation>
    <scope>NUCLEOTIDE SEQUENCE [LARGE SCALE GENOMIC DNA]</scope>
    <source>
        <strain evidence="10">Y</strain>
    </source>
</reference>
<comment type="catalytic activity">
    <reaction evidence="7">
        <text>Endonucleolytic cleavage to 5'-phosphooligonucleotide end-products.</text>
        <dbReference type="EC" id="3.1.21.2"/>
    </reaction>
</comment>
<dbReference type="InterPro" id="IPR018246">
    <property type="entry name" value="AP_endonuc_F2_Zn_BS"/>
</dbReference>
<keyword evidence="7 9" id="KW-0255">Endonuclease</keyword>
<dbReference type="EC" id="3.1.21.2" evidence="7"/>
<evidence type="ECO:0000313" key="9">
    <source>
        <dbReference type="EMBL" id="ARD85169.1"/>
    </source>
</evidence>
<accession>A0A1V0N503</accession>
<dbReference type="SMART" id="SM00518">
    <property type="entry name" value="AP2Ec"/>
    <property type="match status" value="1"/>
</dbReference>
<dbReference type="STRING" id="74969.FAD_1301"/>
<feature type="binding site" evidence="7">
    <location>
        <position position="184"/>
    </location>
    <ligand>
        <name>Zn(2+)</name>
        <dbReference type="ChEBI" id="CHEBI:29105"/>
        <label>3</label>
    </ligand>
</feature>
<dbReference type="InterPro" id="IPR036237">
    <property type="entry name" value="Xyl_isomerase-like_sf"/>
</dbReference>
<feature type="binding site" evidence="7">
    <location>
        <position position="231"/>
    </location>
    <ligand>
        <name>Zn(2+)</name>
        <dbReference type="ChEBI" id="CHEBI:29105"/>
        <label>3</label>
    </ligand>
</feature>
<dbReference type="PROSITE" id="PS00731">
    <property type="entry name" value="AP_NUCLEASE_F2_3"/>
    <property type="match status" value="1"/>
</dbReference>
<evidence type="ECO:0000256" key="2">
    <source>
        <dbReference type="ARBA" id="ARBA00022723"/>
    </source>
</evidence>
<feature type="binding site" evidence="7">
    <location>
        <position position="149"/>
    </location>
    <ligand>
        <name>Zn(2+)</name>
        <dbReference type="ChEBI" id="CHEBI:29105"/>
        <label>2</label>
    </ligand>
</feature>
<feature type="binding site" evidence="7">
    <location>
        <position position="181"/>
    </location>
    <ligand>
        <name>Zn(2+)</name>
        <dbReference type="ChEBI" id="CHEBI:29105"/>
        <label>2</label>
    </ligand>
</feature>
<dbReference type="GO" id="GO:0003906">
    <property type="term" value="F:DNA-(apurinic or apyrimidinic site) endonuclease activity"/>
    <property type="evidence" value="ECO:0007669"/>
    <property type="project" value="TreeGrafter"/>
</dbReference>
<dbReference type="Pfam" id="PF01261">
    <property type="entry name" value="AP_endonuc_2"/>
    <property type="match status" value="1"/>
</dbReference>
<dbReference type="InterPro" id="IPR013022">
    <property type="entry name" value="Xyl_isomerase-like_TIM-brl"/>
</dbReference>
<dbReference type="InterPro" id="IPR001719">
    <property type="entry name" value="AP_endonuc_2"/>
</dbReference>
<keyword evidence="2 7" id="KW-0479">Metal-binding</keyword>
<evidence type="ECO:0000256" key="3">
    <source>
        <dbReference type="ARBA" id="ARBA00022763"/>
    </source>
</evidence>
<dbReference type="PROSITE" id="PS51432">
    <property type="entry name" value="AP_NUCLEASE_F2_4"/>
    <property type="match status" value="1"/>
</dbReference>
<dbReference type="GO" id="GO:0008081">
    <property type="term" value="F:phosphoric diester hydrolase activity"/>
    <property type="evidence" value="ECO:0007669"/>
    <property type="project" value="TreeGrafter"/>
</dbReference>
<feature type="binding site" evidence="7">
    <location>
        <position position="118"/>
    </location>
    <ligand>
        <name>Zn(2+)</name>
        <dbReference type="ChEBI" id="CHEBI:29105"/>
        <label>1</label>
    </ligand>
</feature>
<keyword evidence="10" id="KW-1185">Reference proteome</keyword>
<dbReference type="CDD" id="cd00019">
    <property type="entry name" value="AP2Ec"/>
    <property type="match status" value="1"/>
</dbReference>
<dbReference type="GO" id="GO:0006284">
    <property type="term" value="P:base-excision repair"/>
    <property type="evidence" value="ECO:0007669"/>
    <property type="project" value="TreeGrafter"/>
</dbReference>
<protein>
    <recommendedName>
        <fullName evidence="7">Probable endonuclease 4</fullName>
        <ecNumber evidence="7">3.1.21.2</ecNumber>
    </recommendedName>
    <alternativeName>
        <fullName evidence="7">Endodeoxyribonuclease IV</fullName>
    </alternativeName>
    <alternativeName>
        <fullName evidence="7">Endonuclease IV</fullName>
    </alternativeName>
</protein>
<evidence type="ECO:0000259" key="8">
    <source>
        <dbReference type="Pfam" id="PF01261"/>
    </source>
</evidence>
<evidence type="ECO:0000256" key="6">
    <source>
        <dbReference type="ARBA" id="ARBA00023204"/>
    </source>
</evidence>
<dbReference type="KEGG" id="fai:FAD_1301"/>
<dbReference type="HAMAP" id="MF_00152">
    <property type="entry name" value="Nfo"/>
    <property type="match status" value="1"/>
</dbReference>
<organism evidence="9 10">
    <name type="scientific">Ferroplasma acidiphilum</name>
    <dbReference type="NCBI Taxonomy" id="74969"/>
    <lineage>
        <taxon>Archaea</taxon>
        <taxon>Methanobacteriati</taxon>
        <taxon>Thermoplasmatota</taxon>
        <taxon>Thermoplasmata</taxon>
        <taxon>Thermoplasmatales</taxon>
        <taxon>Ferroplasmaceae</taxon>
        <taxon>Ferroplasma</taxon>
    </lineage>
</organism>
<keyword evidence="7" id="KW-0540">Nuclease</keyword>
<keyword evidence="4 7" id="KW-0378">Hydrolase</keyword>
<evidence type="ECO:0000256" key="5">
    <source>
        <dbReference type="ARBA" id="ARBA00022833"/>
    </source>
</evidence>
<dbReference type="PROSITE" id="PS00729">
    <property type="entry name" value="AP_NUCLEASE_F2_1"/>
    <property type="match status" value="1"/>
</dbReference>
<dbReference type="RefSeq" id="WP_009886405.1">
    <property type="nucleotide sequence ID" value="NZ_DAIEUE010000037.1"/>
</dbReference>
<comment type="cofactor">
    <cofactor evidence="7">
        <name>Zn(2+)</name>
        <dbReference type="ChEBI" id="CHEBI:29105"/>
    </cofactor>
    <text evidence="7">Binds 3 Zn(2+) ions.</text>
</comment>
<feature type="binding site" evidence="7">
    <location>
        <position position="229"/>
    </location>
    <ligand>
        <name>Zn(2+)</name>
        <dbReference type="ChEBI" id="CHEBI:29105"/>
        <label>3</label>
    </ligand>
</feature>
<evidence type="ECO:0000256" key="4">
    <source>
        <dbReference type="ARBA" id="ARBA00022801"/>
    </source>
</evidence>
<dbReference type="SUPFAM" id="SSF51658">
    <property type="entry name" value="Xylose isomerase-like"/>
    <property type="match status" value="1"/>
</dbReference>
<dbReference type="PROSITE" id="PS00730">
    <property type="entry name" value="AP_NUCLEASE_F2_2"/>
    <property type="match status" value="1"/>
</dbReference>
<dbReference type="AlphaFoldDB" id="A0A1V0N503"/>
<dbReference type="Proteomes" id="UP000192050">
    <property type="component" value="Chromosome"/>
</dbReference>
<evidence type="ECO:0000313" key="10">
    <source>
        <dbReference type="Proteomes" id="UP000192050"/>
    </source>
</evidence>
<comment type="similarity">
    <text evidence="1 7">Belongs to the AP endonuclease 2 family.</text>
</comment>
<name>A0A1V0N503_9ARCH</name>
<evidence type="ECO:0000256" key="7">
    <source>
        <dbReference type="HAMAP-Rule" id="MF_00152"/>
    </source>
</evidence>
<dbReference type="FunFam" id="3.20.20.150:FF:000001">
    <property type="entry name" value="Probable endonuclease 4"/>
    <property type="match status" value="1"/>
</dbReference>
<dbReference type="EMBL" id="CP015363">
    <property type="protein sequence ID" value="ARD85169.1"/>
    <property type="molecule type" value="Genomic_DNA"/>
</dbReference>
<dbReference type="GO" id="GO:0003677">
    <property type="term" value="F:DNA binding"/>
    <property type="evidence" value="ECO:0007669"/>
    <property type="project" value="InterPro"/>
</dbReference>
<feature type="binding site" evidence="7">
    <location>
        <position position="149"/>
    </location>
    <ligand>
        <name>Zn(2+)</name>
        <dbReference type="ChEBI" id="CHEBI:29105"/>
        <label>1</label>
    </ligand>
</feature>
<dbReference type="PANTHER" id="PTHR21445">
    <property type="entry name" value="ENDONUCLEASE IV ENDODEOXYRIBONUCLEASE IV"/>
    <property type="match status" value="1"/>
</dbReference>
<dbReference type="Gene3D" id="3.20.20.150">
    <property type="entry name" value="Divalent-metal-dependent TIM barrel enzymes"/>
    <property type="match status" value="1"/>
</dbReference>
<dbReference type="NCBIfam" id="TIGR00587">
    <property type="entry name" value="nfo"/>
    <property type="match status" value="1"/>
</dbReference>
<feature type="binding site" evidence="7">
    <location>
        <position position="216"/>
    </location>
    <ligand>
        <name>Zn(2+)</name>
        <dbReference type="ChEBI" id="CHEBI:29105"/>
        <label>2</label>
    </ligand>
</feature>
<keyword evidence="6 7" id="KW-0234">DNA repair</keyword>
<feature type="binding site" evidence="7">
    <location>
        <position position="261"/>
    </location>
    <ligand>
        <name>Zn(2+)</name>
        <dbReference type="ChEBI" id="CHEBI:29105"/>
        <label>2</label>
    </ligand>
</feature>
<comment type="function">
    <text evidence="7">Endonuclease IV plays a role in DNA repair. It cleaves phosphodiester bonds at apurinic or apyrimidinic (AP) sites, generating a 3'-hydroxyl group and a 5'-terminal sugar phosphate.</text>
</comment>
<feature type="domain" description="Xylose isomerase-like TIM barrel" evidence="8">
    <location>
        <begin position="30"/>
        <end position="278"/>
    </location>
</feature>
<dbReference type="PANTHER" id="PTHR21445:SF0">
    <property type="entry name" value="APURINIC-APYRIMIDINIC ENDONUCLEASE"/>
    <property type="match status" value="1"/>
</dbReference>
<proteinExistence type="inferred from homology"/>
<dbReference type="GO" id="GO:0008270">
    <property type="term" value="F:zinc ion binding"/>
    <property type="evidence" value="ECO:0007669"/>
    <property type="project" value="UniProtKB-UniRule"/>
</dbReference>
<feature type="binding site" evidence="7">
    <location>
        <position position="78"/>
    </location>
    <ligand>
        <name>Zn(2+)</name>
        <dbReference type="ChEBI" id="CHEBI:29105"/>
        <label>1</label>
    </ligand>
</feature>
<keyword evidence="5 7" id="KW-0862">Zinc</keyword>
<dbReference type="GO" id="GO:0008833">
    <property type="term" value="F:deoxyribonuclease IV (phage-T4-induced) activity"/>
    <property type="evidence" value="ECO:0007669"/>
    <property type="project" value="UniProtKB-UniRule"/>
</dbReference>
<sequence>MMKSKCDFGDFDKLVGGHVSIAGSIGLSPERAAAFGFNTFQIFVKSNLQWKYKPVTEEEVENFRDGVKKFHMAKPVVHATYLLNLGSENRELVEKSMDDIKYEIEVCNRIGVDRLVLHPGSNSNREIALNSIMELLNSLETGNVTMLIENSSGKGNTVPATSEEMGKMLDLSKNKIGICLDTCHFFAGGYDLKNGYKESIDSLRSNGITGHIGALHINDSMFDIGSKKDRHENIGNGYIGDAGFSNIINDRTFNNIPMIMETPGGDEHYSGNMEKLKSLLVVQ</sequence>
<gene>
    <name evidence="7" type="primary">nfo</name>
    <name evidence="9" type="ORF">FAD_1301</name>
</gene>
<keyword evidence="3 7" id="KW-0227">DNA damage</keyword>
<evidence type="ECO:0000256" key="1">
    <source>
        <dbReference type="ARBA" id="ARBA00005340"/>
    </source>
</evidence>